<proteinExistence type="predicted"/>
<dbReference type="AlphaFoldDB" id="A0A8B8FVN6"/>
<dbReference type="PANTHER" id="PTHR15321">
    <property type="entry name" value="TUMOR SUPPRESSOR P53-BINDING PROTEIN 1"/>
    <property type="match status" value="1"/>
</dbReference>
<dbReference type="Gene3D" id="3.40.50.10190">
    <property type="entry name" value="BRCT domain"/>
    <property type="match status" value="2"/>
</dbReference>
<organism evidence="2 3">
    <name type="scientific">Sipha flava</name>
    <name type="common">yellow sugarcane aphid</name>
    <dbReference type="NCBI Taxonomy" id="143950"/>
    <lineage>
        <taxon>Eukaryota</taxon>
        <taxon>Metazoa</taxon>
        <taxon>Ecdysozoa</taxon>
        <taxon>Arthropoda</taxon>
        <taxon>Hexapoda</taxon>
        <taxon>Insecta</taxon>
        <taxon>Pterygota</taxon>
        <taxon>Neoptera</taxon>
        <taxon>Paraneoptera</taxon>
        <taxon>Hemiptera</taxon>
        <taxon>Sternorrhyncha</taxon>
        <taxon>Aphidomorpha</taxon>
        <taxon>Aphidoidea</taxon>
        <taxon>Aphididae</taxon>
        <taxon>Sipha</taxon>
    </lineage>
</organism>
<dbReference type="CDD" id="cd04508">
    <property type="entry name" value="Tudor_SF"/>
    <property type="match status" value="1"/>
</dbReference>
<dbReference type="GO" id="GO:0045944">
    <property type="term" value="P:positive regulation of transcription by RNA polymerase II"/>
    <property type="evidence" value="ECO:0007669"/>
    <property type="project" value="TreeGrafter"/>
</dbReference>
<sequence length="844" mass="94761">MDDKTDQTLTSKTDPVEDELASPLPICDEVLNKPVTNREQQPLIDEFNSTNCSSKQQAGRAMVVPSSQYIAVQSAIQSIAEKPWDSHALISPEMNSEIVVHGLHSECSNSTSAETIINSDIEFKPLTEEKIEKPDENSIPEFDYIFCIAAITRTSSNNLKVLALTKIDTNVKVDIKSDGSSLNGYAADYSSSSTNSTMYGQIDEKFLVPKIPPDLFLSSSSSGSSTEVLPHLKSKSNNILMTKNVYAYPENLICEKCSHIYPRVPENLGCKNFSNTAKLKTSVEESKRKPKQLNKNNDCSSKKTSKKPITNTENIIAKETDIKKELQTNDILCDSIENKIINPVSFNLGNEVLAYWVADKLYYPAIIIDIVPPKFKVEFISDCVVKLLNIEALVHSSALKKGSPVAIFDTVSQEYRVGEIVSVNHLSVGDKTYTIDLDSEEVVVPFDKLILSTEHAKMLQDKNLFKNYDRLSMSNVSEGKRIRSSRSTTTKCIKSNKKNTNNESSKRKKTAQGSSNNKKRKCLFPVEPDFRNIPSTSTGITENDYDICIQPSSDSEFDLIREDLTTVNMSQIRNTDIDSEHLSPDKTARTVKSPISKSIKVFKDLHFVLSYAKYKRIPMTTDSEQGTDHDASYNTSFFKPDKPHKKYLETLIRKNGGSVHSFLNVIPRSCYKFSYLITDTPSQTCNFYLSLSLGIPSYHHKHVENAVSENLLFSEYLTKYNVKPIPNGYSEEKKEVIFRSPTTVHSAIFYGYIIYLALNEHDKNEFFASLLRFCGAIVYTSWIGGVCLPLTHHTTVIITDEHCPSDLEHEKVPKLSTNWLIQSLICESPRPIDGHESYIAIADN</sequence>
<dbReference type="RefSeq" id="XP_025415039.1">
    <property type="nucleotide sequence ID" value="XM_025559254.1"/>
</dbReference>
<evidence type="ECO:0000313" key="3">
    <source>
        <dbReference type="RefSeq" id="XP_025415039.1"/>
    </source>
</evidence>
<feature type="region of interest" description="Disordered" evidence="1">
    <location>
        <begin position="1"/>
        <end position="25"/>
    </location>
</feature>
<dbReference type="CDD" id="cd17724">
    <property type="entry name" value="BRCT_p53bp1_rpt2"/>
    <property type="match status" value="1"/>
</dbReference>
<dbReference type="PANTHER" id="PTHR15321:SF3">
    <property type="entry name" value="TP53-BINDING PROTEIN 1"/>
    <property type="match status" value="1"/>
</dbReference>
<dbReference type="InterPro" id="IPR036420">
    <property type="entry name" value="BRCT_dom_sf"/>
</dbReference>
<gene>
    <name evidence="3" type="primary">LOC112686809</name>
</gene>
<name>A0A8B8FVN6_9HEMI</name>
<dbReference type="GeneID" id="112686809"/>
<dbReference type="InterPro" id="IPR047252">
    <property type="entry name" value="TP53BP1-like"/>
</dbReference>
<evidence type="ECO:0000256" key="1">
    <source>
        <dbReference type="SAM" id="MobiDB-lite"/>
    </source>
</evidence>
<dbReference type="GO" id="GO:0000077">
    <property type="term" value="P:DNA damage checkpoint signaling"/>
    <property type="evidence" value="ECO:0007669"/>
    <property type="project" value="TreeGrafter"/>
</dbReference>
<dbReference type="Pfam" id="PF18428">
    <property type="entry name" value="BRCT_3"/>
    <property type="match status" value="1"/>
</dbReference>
<dbReference type="SUPFAM" id="SSF52113">
    <property type="entry name" value="BRCT domain"/>
    <property type="match status" value="2"/>
</dbReference>
<accession>A0A8B8FVN6</accession>
<feature type="region of interest" description="Disordered" evidence="1">
    <location>
        <begin position="281"/>
        <end position="306"/>
    </location>
</feature>
<dbReference type="GO" id="GO:0005634">
    <property type="term" value="C:nucleus"/>
    <property type="evidence" value="ECO:0007669"/>
    <property type="project" value="TreeGrafter"/>
</dbReference>
<reference evidence="3" key="1">
    <citation type="submission" date="2025-08" db="UniProtKB">
        <authorList>
            <consortium name="RefSeq"/>
        </authorList>
    </citation>
    <scope>IDENTIFICATION</scope>
    <source>
        <tissue evidence="3">Whole body</tissue>
    </source>
</reference>
<evidence type="ECO:0000313" key="2">
    <source>
        <dbReference type="Proteomes" id="UP000694846"/>
    </source>
</evidence>
<feature type="region of interest" description="Disordered" evidence="1">
    <location>
        <begin position="476"/>
        <end position="521"/>
    </location>
</feature>
<dbReference type="GO" id="GO:0042393">
    <property type="term" value="F:histone binding"/>
    <property type="evidence" value="ECO:0007669"/>
    <property type="project" value="TreeGrafter"/>
</dbReference>
<keyword evidence="2" id="KW-1185">Reference proteome</keyword>
<dbReference type="InterPro" id="IPR047250">
    <property type="entry name" value="BRCT_p53bp1-like_rpt2"/>
</dbReference>
<protein>
    <submittedName>
        <fullName evidence="3">LOW QUALITY PROTEIN: uncharacterized protein LOC112686809</fullName>
    </submittedName>
</protein>
<dbReference type="Proteomes" id="UP000694846">
    <property type="component" value="Unplaced"/>
</dbReference>
<dbReference type="OrthoDB" id="129353at2759"/>